<feature type="non-terminal residue" evidence="1">
    <location>
        <position position="1"/>
    </location>
</feature>
<organism evidence="1 2">
    <name type="scientific">Racocetra persica</name>
    <dbReference type="NCBI Taxonomy" id="160502"/>
    <lineage>
        <taxon>Eukaryota</taxon>
        <taxon>Fungi</taxon>
        <taxon>Fungi incertae sedis</taxon>
        <taxon>Mucoromycota</taxon>
        <taxon>Glomeromycotina</taxon>
        <taxon>Glomeromycetes</taxon>
        <taxon>Diversisporales</taxon>
        <taxon>Gigasporaceae</taxon>
        <taxon>Racocetra</taxon>
    </lineage>
</organism>
<feature type="non-terminal residue" evidence="1">
    <location>
        <position position="182"/>
    </location>
</feature>
<reference evidence="1" key="1">
    <citation type="submission" date="2021-06" db="EMBL/GenBank/DDBJ databases">
        <authorList>
            <person name="Kallberg Y."/>
            <person name="Tangrot J."/>
            <person name="Rosling A."/>
        </authorList>
    </citation>
    <scope>NUCLEOTIDE SEQUENCE</scope>
    <source>
        <strain evidence="1">MA461A</strain>
    </source>
</reference>
<accession>A0ACA9SJ72</accession>
<name>A0ACA9SJ72_9GLOM</name>
<dbReference type="Proteomes" id="UP000789920">
    <property type="component" value="Unassembled WGS sequence"/>
</dbReference>
<comment type="caution">
    <text evidence="1">The sequence shown here is derived from an EMBL/GenBank/DDBJ whole genome shotgun (WGS) entry which is preliminary data.</text>
</comment>
<keyword evidence="2" id="KW-1185">Reference proteome</keyword>
<sequence length="182" mass="19545">GFTVFSIPVGVIYRPPEGKLKNVKTKDYLGKAKLVAAVDPDDAFTGFTGAQQQKKAQMSTTSPLNTGKTDGAVLDVPRPESPPPEKVVFRPKSLSTNPKSPPFPIRATRDPSSRRRPEGSAENKSSMRSGASTPTNGNSELDAPISRNVSLRKVSPNQLQLQNNPQRSNTIDGGRPSPKLPT</sequence>
<dbReference type="EMBL" id="CAJVQC010125416">
    <property type="protein sequence ID" value="CAG8840001.1"/>
    <property type="molecule type" value="Genomic_DNA"/>
</dbReference>
<evidence type="ECO:0000313" key="1">
    <source>
        <dbReference type="EMBL" id="CAG8840001.1"/>
    </source>
</evidence>
<evidence type="ECO:0000313" key="2">
    <source>
        <dbReference type="Proteomes" id="UP000789920"/>
    </source>
</evidence>
<proteinExistence type="predicted"/>
<gene>
    <name evidence="1" type="ORF">RPERSI_LOCUS31261</name>
</gene>
<protein>
    <submittedName>
        <fullName evidence="1">32204_t:CDS:1</fullName>
    </submittedName>
</protein>